<evidence type="ECO:0000256" key="7">
    <source>
        <dbReference type="ARBA" id="ARBA00023014"/>
    </source>
</evidence>
<dbReference type="Proteomes" id="UP000011867">
    <property type="component" value="Chromosome"/>
</dbReference>
<evidence type="ECO:0000313" key="11">
    <source>
        <dbReference type="Proteomes" id="UP000011867"/>
    </source>
</evidence>
<dbReference type="OrthoDB" id="30771at2157"/>
<keyword evidence="4" id="KW-0479">Metal-binding</keyword>
<evidence type="ECO:0000256" key="2">
    <source>
        <dbReference type="ARBA" id="ARBA00011032"/>
    </source>
</evidence>
<feature type="domain" description="Aldehyde ferredoxin oxidoreductase N-terminal" evidence="9">
    <location>
        <begin position="6"/>
        <end position="206"/>
    </location>
</feature>
<dbReference type="Gene3D" id="1.10.569.10">
    <property type="entry name" value="Aldehyde Ferredoxin Oxidoreductase Protein, subunit A, domain 2"/>
    <property type="match status" value="1"/>
</dbReference>
<dbReference type="PANTHER" id="PTHR30038">
    <property type="entry name" value="ALDEHYDE FERREDOXIN OXIDOREDUCTASE"/>
    <property type="match status" value="1"/>
</dbReference>
<evidence type="ECO:0000313" key="10">
    <source>
        <dbReference type="EMBL" id="CCQ37775.1"/>
    </source>
</evidence>
<comment type="cofactor">
    <cofactor evidence="1">
        <name>[4Fe-4S] cluster</name>
        <dbReference type="ChEBI" id="CHEBI:49883"/>
    </cofactor>
</comment>
<dbReference type="InterPro" id="IPR036503">
    <property type="entry name" value="Ald_Fedxn_OxRdtase_N_sf"/>
</dbReference>
<evidence type="ECO:0000256" key="4">
    <source>
        <dbReference type="ARBA" id="ARBA00022723"/>
    </source>
</evidence>
<comment type="similarity">
    <text evidence="2">Belongs to the AOR/FOR family.</text>
</comment>
<evidence type="ECO:0000256" key="6">
    <source>
        <dbReference type="ARBA" id="ARBA00023004"/>
    </source>
</evidence>
<dbReference type="GO" id="GO:0046872">
    <property type="term" value="F:metal ion binding"/>
    <property type="evidence" value="ECO:0007669"/>
    <property type="project" value="UniProtKB-KW"/>
</dbReference>
<dbReference type="InterPro" id="IPR051919">
    <property type="entry name" value="W-dependent_AOR"/>
</dbReference>
<proteinExistence type="inferred from homology"/>
<dbReference type="SUPFAM" id="SSF56228">
    <property type="entry name" value="Aldehyde ferredoxin oxidoreductase, N-terminal domain"/>
    <property type="match status" value="1"/>
</dbReference>
<dbReference type="SUPFAM" id="SSF48310">
    <property type="entry name" value="Aldehyde ferredoxin oxidoreductase, C-terminal domains"/>
    <property type="match status" value="1"/>
</dbReference>
<dbReference type="InterPro" id="IPR013983">
    <property type="entry name" value="Ald_Fedxn_OxRdtase_N"/>
</dbReference>
<keyword evidence="7" id="KW-0411">Iron-sulfur</keyword>
<dbReference type="AlphaFoldDB" id="M1XLI4"/>
<dbReference type="InterPro" id="IPR001203">
    <property type="entry name" value="OxRdtase_Ald_Fedxn_C"/>
</dbReference>
<organism evidence="10 11">
    <name type="scientific">Natronomonas moolapensis (strain DSM 18674 / CECT 7526 / JCM 14361 / 8.8.11)</name>
    <dbReference type="NCBI Taxonomy" id="268739"/>
    <lineage>
        <taxon>Archaea</taxon>
        <taxon>Methanobacteriati</taxon>
        <taxon>Methanobacteriota</taxon>
        <taxon>Stenosarchaea group</taxon>
        <taxon>Halobacteria</taxon>
        <taxon>Halobacteriales</taxon>
        <taxon>Natronomonadaceae</taxon>
        <taxon>Natronomonas</taxon>
    </lineage>
</organism>
<dbReference type="Gene3D" id="1.10.599.10">
    <property type="entry name" value="Aldehyde Ferredoxin Oxidoreductase Protein, subunit A, domain 3"/>
    <property type="match status" value="1"/>
</dbReference>
<dbReference type="InterPro" id="IPR036021">
    <property type="entry name" value="Tungsten_al_ferr_oxy-like_C"/>
</dbReference>
<keyword evidence="6" id="KW-0408">Iron</keyword>
<keyword evidence="5 10" id="KW-0560">Oxidoreductase</keyword>
<dbReference type="InterPro" id="IPR013985">
    <property type="entry name" value="Ald_Fedxn_OxRdtase_dom3"/>
</dbReference>
<dbReference type="InterPro" id="IPR013984">
    <property type="entry name" value="Ald_Fedxn_OxRdtase_dom2"/>
</dbReference>
<dbReference type="KEGG" id="nmo:Nmlp_3660"/>
<evidence type="ECO:0000256" key="1">
    <source>
        <dbReference type="ARBA" id="ARBA00001966"/>
    </source>
</evidence>
<dbReference type="GO" id="GO:0009055">
    <property type="term" value="F:electron transfer activity"/>
    <property type="evidence" value="ECO:0007669"/>
    <property type="project" value="InterPro"/>
</dbReference>
<dbReference type="GO" id="GO:0051539">
    <property type="term" value="F:4 iron, 4 sulfur cluster binding"/>
    <property type="evidence" value="ECO:0007669"/>
    <property type="project" value="UniProtKB-KW"/>
</dbReference>
<dbReference type="GO" id="GO:0033726">
    <property type="term" value="F:aldehyde ferredoxin oxidoreductase activity"/>
    <property type="evidence" value="ECO:0007669"/>
    <property type="project" value="UniProtKB-EC"/>
</dbReference>
<dbReference type="SMART" id="SM00790">
    <property type="entry name" value="AFOR_N"/>
    <property type="match status" value="1"/>
</dbReference>
<dbReference type="Gene3D" id="3.60.9.10">
    <property type="entry name" value="Aldehyde ferredoxin oxidoreductase, N-terminal domain"/>
    <property type="match status" value="1"/>
</dbReference>
<dbReference type="RefSeq" id="WP_015410506.1">
    <property type="nucleotide sequence ID" value="NC_020388.1"/>
</dbReference>
<dbReference type="Pfam" id="PF01314">
    <property type="entry name" value="AFOR_C"/>
    <property type="match status" value="1"/>
</dbReference>
<dbReference type="STRING" id="268739.Nmlp_3660"/>
<keyword evidence="11" id="KW-1185">Reference proteome</keyword>
<comment type="cofactor">
    <cofactor evidence="8">
        <name>tungstopterin</name>
        <dbReference type="ChEBI" id="CHEBI:30402"/>
    </cofactor>
</comment>
<accession>M1XLI4</accession>
<reference evidence="10 11" key="1">
    <citation type="journal article" date="2013" name="Genome Announc.">
        <title>Genome of the haloarchaeon Natronomonas moolapensis, a neutrophilic member of a previously haloalkaliphilic genus.</title>
        <authorList>
            <person name="Dyall-Smith M.L."/>
            <person name="Pfeiffer F."/>
            <person name="Oberwinkler T."/>
            <person name="Klee K."/>
            <person name="Rampp M."/>
            <person name="Palm P."/>
            <person name="Gross K."/>
            <person name="Schuster S.C."/>
            <person name="Oesterhelt D."/>
        </authorList>
    </citation>
    <scope>NUCLEOTIDE SEQUENCE [LARGE SCALE GENOMIC DNA]</scope>
    <source>
        <strain evidence="11">DSM 18674 / JCM 14361 / 8.8.11</strain>
    </source>
</reference>
<evidence type="ECO:0000259" key="9">
    <source>
        <dbReference type="SMART" id="SM00790"/>
    </source>
</evidence>
<dbReference type="GeneID" id="14651997"/>
<sequence length="555" mass="59310">MRHALGPLLTLDVGTRQSEESDIDDILAEFLGGRGVGTKLAFDRIPFDADPLGPQNRLYVAIGPMQASTTSFTGRTSATALSPLTEGLLSSNAGGFVSRNIADTGYAAFELVGRSDTPLWVHVTDDGVAFDPVPELAEATVSTVVAHVDEARGVGADAVVCIGPAGDHEVRFASMMTSGTRAFGRGGLGAVLGSKNVKCLTFAGDSPHRIEFPSVADEVHREAAESDHIMKRQGTAGLTEFANEIEALPTRYFSESSFEGASAIGGDAIEEQKYKKGTCSSCAFACKLPTRADAGLETEGPEFETVMAFGSNAGVDDLTAVMRANERCDELGLDTISCGDVVSAYLASEDALGDAELLADLVERIAYREGIGDTLAEGIHRIHDRLGIKDWTAKGMEFAAHDGRTLNGQALAFATSNRGADHLYGSMYVHEYPLVDRERAIDRDGVTGKADLLVERENKNAVLDSAIACKFSRGFLTEGRLATLLDTTVEELQAVGARIVDLERRFNNERGFDRADDTLPYELPGLASELSAYYERRGWSDDGTVLTADSPERSG</sequence>
<dbReference type="HOGENOM" id="CLU_020364_1_0_2"/>
<dbReference type="PANTHER" id="PTHR30038:SF7">
    <property type="entry name" value="TUNGSTEN-CONTAINING GLYCERALDEHYDE-3-PHOSPHATE:FERREDOXIN OXIDOREDUCTASE"/>
    <property type="match status" value="1"/>
</dbReference>
<evidence type="ECO:0000256" key="8">
    <source>
        <dbReference type="ARBA" id="ARBA00049934"/>
    </source>
</evidence>
<dbReference type="EMBL" id="HF582854">
    <property type="protein sequence ID" value="CCQ37775.1"/>
    <property type="molecule type" value="Genomic_DNA"/>
</dbReference>
<keyword evidence="3" id="KW-0004">4Fe-4S</keyword>
<dbReference type="EC" id="1.2.7.5" evidence="10"/>
<dbReference type="eggNOG" id="arCOG00706">
    <property type="taxonomic scope" value="Archaea"/>
</dbReference>
<name>M1XLI4_NATM8</name>
<dbReference type="Pfam" id="PF02730">
    <property type="entry name" value="AFOR_N"/>
    <property type="match status" value="1"/>
</dbReference>
<evidence type="ECO:0000256" key="5">
    <source>
        <dbReference type="ARBA" id="ARBA00023002"/>
    </source>
</evidence>
<protein>
    <submittedName>
        <fullName evidence="10">Aldehyde ferredoxin oxidoreductase</fullName>
        <ecNumber evidence="10">1.2.7.5</ecNumber>
    </submittedName>
</protein>
<evidence type="ECO:0000256" key="3">
    <source>
        <dbReference type="ARBA" id="ARBA00022485"/>
    </source>
</evidence>
<gene>
    <name evidence="10" type="primary">aor2</name>
    <name evidence="10" type="ordered locus">Nmlp_3660</name>
</gene>